<dbReference type="Proteomes" id="UP001168216">
    <property type="component" value="Unassembled WGS sequence"/>
</dbReference>
<dbReference type="Pfam" id="PF08241">
    <property type="entry name" value="Methyltransf_11"/>
    <property type="match status" value="1"/>
</dbReference>
<keyword evidence="2 5" id="KW-0489">Methyltransferase</keyword>
<dbReference type="InterPro" id="IPR051052">
    <property type="entry name" value="Diverse_substrate_MTase"/>
</dbReference>
<dbReference type="InterPro" id="IPR013216">
    <property type="entry name" value="Methyltransf_11"/>
</dbReference>
<evidence type="ECO:0000256" key="3">
    <source>
        <dbReference type="ARBA" id="ARBA00022679"/>
    </source>
</evidence>
<comment type="similarity">
    <text evidence="1">Belongs to the methyltransferase superfamily.</text>
</comment>
<dbReference type="Gene3D" id="3.40.50.150">
    <property type="entry name" value="Vaccinia Virus protein VP39"/>
    <property type="match status" value="1"/>
</dbReference>
<protein>
    <submittedName>
        <fullName evidence="5">Methyltransferase domain-containing protein</fullName>
    </submittedName>
</protein>
<reference evidence="5" key="1">
    <citation type="submission" date="2023-08" db="EMBL/GenBank/DDBJ databases">
        <title>WGS of Aeromonas isolates.</title>
        <authorList>
            <person name="Lee H."/>
        </authorList>
    </citation>
    <scope>NUCLEOTIDE SEQUENCE</scope>
    <source>
        <strain evidence="5">SL22</strain>
    </source>
</reference>
<proteinExistence type="inferred from homology"/>
<comment type="caution">
    <text evidence="5">The sequence shown here is derived from an EMBL/GenBank/DDBJ whole genome shotgun (WGS) entry which is preliminary data.</text>
</comment>
<dbReference type="PANTHER" id="PTHR44942:SF4">
    <property type="entry name" value="METHYLTRANSFERASE TYPE 11 DOMAIN-CONTAINING PROTEIN"/>
    <property type="match status" value="1"/>
</dbReference>
<dbReference type="GO" id="GO:0008757">
    <property type="term" value="F:S-adenosylmethionine-dependent methyltransferase activity"/>
    <property type="evidence" value="ECO:0007669"/>
    <property type="project" value="InterPro"/>
</dbReference>
<organism evidence="5 6">
    <name type="scientific">Aeromonas bestiarum</name>
    <dbReference type="NCBI Taxonomy" id="105751"/>
    <lineage>
        <taxon>Bacteria</taxon>
        <taxon>Pseudomonadati</taxon>
        <taxon>Pseudomonadota</taxon>
        <taxon>Gammaproteobacteria</taxon>
        <taxon>Aeromonadales</taxon>
        <taxon>Aeromonadaceae</taxon>
        <taxon>Aeromonas</taxon>
    </lineage>
</organism>
<dbReference type="InterPro" id="IPR029063">
    <property type="entry name" value="SAM-dependent_MTases_sf"/>
</dbReference>
<dbReference type="RefSeq" id="WP_083195400.1">
    <property type="nucleotide sequence ID" value="NZ_JAOPLV010000001.1"/>
</dbReference>
<keyword evidence="3" id="KW-0808">Transferase</keyword>
<evidence type="ECO:0000313" key="5">
    <source>
        <dbReference type="EMBL" id="MDM5138390.1"/>
    </source>
</evidence>
<dbReference type="SUPFAM" id="SSF53335">
    <property type="entry name" value="S-adenosyl-L-methionine-dependent methyltransferases"/>
    <property type="match status" value="1"/>
</dbReference>
<dbReference type="PANTHER" id="PTHR44942">
    <property type="entry name" value="METHYLTRANSF_11 DOMAIN-CONTAINING PROTEIN"/>
    <property type="match status" value="1"/>
</dbReference>
<evidence type="ECO:0000313" key="6">
    <source>
        <dbReference type="Proteomes" id="UP001168216"/>
    </source>
</evidence>
<dbReference type="CDD" id="cd02440">
    <property type="entry name" value="AdoMet_MTases"/>
    <property type="match status" value="1"/>
</dbReference>
<dbReference type="GO" id="GO:0032259">
    <property type="term" value="P:methylation"/>
    <property type="evidence" value="ECO:0007669"/>
    <property type="project" value="UniProtKB-KW"/>
</dbReference>
<sequence>MKVSKGDFTGLAEKYSKNRPDYSASVLKSLLALVDKPINDIDFVDVGAGTGIWTRMVREAGVKSVIAVEPNDDMRRVGITDTVKNTKLSDVIWISGSGENTGLLSNSCDLVSMASSFHWADFDKATKEFHRILKENGRFVALWNPRLIENNPLLVEIEDYLTFLKKDIKRVSSGRSGITDVLTERLNESIYFDDVIYIEGRHSVYMTPERYLGAWHSVNDLQAQLGSKLFEDFIKFIENKVKGLDFIEADYFTRAWSARKVV</sequence>
<evidence type="ECO:0000256" key="2">
    <source>
        <dbReference type="ARBA" id="ARBA00022603"/>
    </source>
</evidence>
<gene>
    <name evidence="5" type="ORF">OB959_01070</name>
</gene>
<feature type="domain" description="Methyltransferase type 11" evidence="4">
    <location>
        <begin position="44"/>
        <end position="140"/>
    </location>
</feature>
<dbReference type="AlphaFoldDB" id="A0AAW7HX57"/>
<name>A0AAW7HX57_9GAMM</name>
<evidence type="ECO:0000259" key="4">
    <source>
        <dbReference type="Pfam" id="PF08241"/>
    </source>
</evidence>
<accession>A0AAW7HX57</accession>
<evidence type="ECO:0000256" key="1">
    <source>
        <dbReference type="ARBA" id="ARBA00008361"/>
    </source>
</evidence>
<dbReference type="EMBL" id="JAOPLV010000001">
    <property type="protein sequence ID" value="MDM5138390.1"/>
    <property type="molecule type" value="Genomic_DNA"/>
</dbReference>